<evidence type="ECO:0000313" key="1">
    <source>
        <dbReference type="EMBL" id="QBK86776.1"/>
    </source>
</evidence>
<organism evidence="1">
    <name type="scientific">Marseillevirus LCMAC103</name>
    <dbReference type="NCBI Taxonomy" id="2506604"/>
    <lineage>
        <taxon>Viruses</taxon>
        <taxon>Varidnaviria</taxon>
        <taxon>Bamfordvirae</taxon>
        <taxon>Nucleocytoviricota</taxon>
        <taxon>Megaviricetes</taxon>
        <taxon>Pimascovirales</taxon>
        <taxon>Pimascovirales incertae sedis</taxon>
        <taxon>Marseilleviridae</taxon>
    </lineage>
</organism>
<accession>A0A481YW82</accession>
<sequence length="175" mass="19964">MKSEIDFTRLCVDVSKMARRRLAGMEGTGEERTTWTWRLVCDVTEGRWDPFRQLEQTPWSDVVAIQCPILTERLRRTCLRTKKDLAIQLKSDLAEMGIKKRGAWALPKTELEKCCVVARQILTHAQIVRHNAVKMLTAWGPILATPGVSKDVLAIVCEYTGNMSDFYDMRRPPAA</sequence>
<name>A0A481YW82_9VIRU</name>
<gene>
    <name evidence="1" type="ORF">LCMAC103_01080</name>
</gene>
<dbReference type="EMBL" id="MK500336">
    <property type="protein sequence ID" value="QBK86776.1"/>
    <property type="molecule type" value="Genomic_DNA"/>
</dbReference>
<proteinExistence type="predicted"/>
<protein>
    <submittedName>
        <fullName evidence="1">Uncharacterized protein</fullName>
    </submittedName>
</protein>
<reference evidence="1" key="1">
    <citation type="journal article" date="2019" name="MBio">
        <title>Virus Genomes from Deep Sea Sediments Expand the Ocean Megavirome and Support Independent Origins of Viral Gigantism.</title>
        <authorList>
            <person name="Backstrom D."/>
            <person name="Yutin N."/>
            <person name="Jorgensen S.L."/>
            <person name="Dharamshi J."/>
            <person name="Homa F."/>
            <person name="Zaremba-Niedwiedzka K."/>
            <person name="Spang A."/>
            <person name="Wolf Y.I."/>
            <person name="Koonin E.V."/>
            <person name="Ettema T.J."/>
        </authorList>
    </citation>
    <scope>NUCLEOTIDE SEQUENCE</scope>
</reference>